<proteinExistence type="predicted"/>
<name>A0ABV5IIY4_9ACTN</name>
<dbReference type="InterPro" id="IPR001646">
    <property type="entry name" value="5peptide_repeat"/>
</dbReference>
<evidence type="ECO:0000256" key="1">
    <source>
        <dbReference type="SAM" id="Phobius"/>
    </source>
</evidence>
<sequence length="324" mass="35131">MSRRIPLWALASILAGVALLLLAVVLYLPHLIYPPLPPGELHAVPSVEARIQLQQAQAGLQSTLRGQLLQAFGALFVMAGVIAAWQQVRVAREGHLTDRFSRAIEHLGSDTVDIRLGGLHALERIAKNSYADRPTVATILGAYVRGHAAWPVGAPNGPLHPDEIDDALPWLSSRAPDVQIAMHILARLPDHADGGDRYLSRVDLRRIQLSGNLDHTSLRHATLNRAWLRRISLRGADLTDADLRQANLERANLAEARLAGAHLQGARMREAVLRGADLRGADLSKADLRDVDLSDTRLAGAKLDDIVANAGTRLPAPEPDEGPE</sequence>
<protein>
    <submittedName>
        <fullName evidence="2">Pentapeptide repeat-containing protein</fullName>
    </submittedName>
</protein>
<comment type="caution">
    <text evidence="2">The sequence shown here is derived from an EMBL/GenBank/DDBJ whole genome shotgun (WGS) entry which is preliminary data.</text>
</comment>
<dbReference type="PANTHER" id="PTHR14136">
    <property type="entry name" value="BTB_POZ DOMAIN-CONTAINING PROTEIN KCTD9"/>
    <property type="match status" value="1"/>
</dbReference>
<evidence type="ECO:0000313" key="3">
    <source>
        <dbReference type="Proteomes" id="UP001589647"/>
    </source>
</evidence>
<dbReference type="Proteomes" id="UP001589647">
    <property type="component" value="Unassembled WGS sequence"/>
</dbReference>
<gene>
    <name evidence="2" type="ORF">ACFFV7_25135</name>
</gene>
<dbReference type="InterPro" id="IPR051082">
    <property type="entry name" value="Pentapeptide-BTB/POZ_domain"/>
</dbReference>
<dbReference type="EMBL" id="JBHMEI010000018">
    <property type="protein sequence ID" value="MFB9204503.1"/>
    <property type="molecule type" value="Genomic_DNA"/>
</dbReference>
<feature type="transmembrane region" description="Helical" evidence="1">
    <location>
        <begin position="7"/>
        <end position="28"/>
    </location>
</feature>
<keyword evidence="1" id="KW-0472">Membrane</keyword>
<dbReference type="PANTHER" id="PTHR14136:SF17">
    <property type="entry name" value="BTB_POZ DOMAIN-CONTAINING PROTEIN KCTD9"/>
    <property type="match status" value="1"/>
</dbReference>
<organism evidence="2 3">
    <name type="scientific">Nonomuraea spiralis</name>
    <dbReference type="NCBI Taxonomy" id="46182"/>
    <lineage>
        <taxon>Bacteria</taxon>
        <taxon>Bacillati</taxon>
        <taxon>Actinomycetota</taxon>
        <taxon>Actinomycetes</taxon>
        <taxon>Streptosporangiales</taxon>
        <taxon>Streptosporangiaceae</taxon>
        <taxon>Nonomuraea</taxon>
    </lineage>
</organism>
<keyword evidence="3" id="KW-1185">Reference proteome</keyword>
<keyword evidence="1" id="KW-0812">Transmembrane</keyword>
<accession>A0ABV5IIY4</accession>
<dbReference type="RefSeq" id="WP_189652551.1">
    <property type="nucleotide sequence ID" value="NZ_BMRC01000029.1"/>
</dbReference>
<dbReference type="SUPFAM" id="SSF141571">
    <property type="entry name" value="Pentapeptide repeat-like"/>
    <property type="match status" value="1"/>
</dbReference>
<keyword evidence="1" id="KW-1133">Transmembrane helix</keyword>
<evidence type="ECO:0000313" key="2">
    <source>
        <dbReference type="EMBL" id="MFB9204503.1"/>
    </source>
</evidence>
<feature type="transmembrane region" description="Helical" evidence="1">
    <location>
        <begin position="68"/>
        <end position="85"/>
    </location>
</feature>
<dbReference type="Gene3D" id="2.160.20.80">
    <property type="entry name" value="E3 ubiquitin-protein ligase SopA"/>
    <property type="match status" value="1"/>
</dbReference>
<reference evidence="2 3" key="1">
    <citation type="submission" date="2024-09" db="EMBL/GenBank/DDBJ databases">
        <authorList>
            <person name="Sun Q."/>
            <person name="Mori K."/>
        </authorList>
    </citation>
    <scope>NUCLEOTIDE SEQUENCE [LARGE SCALE GENOMIC DNA]</scope>
    <source>
        <strain evidence="2 3">CCM 3426</strain>
    </source>
</reference>
<dbReference type="Pfam" id="PF00805">
    <property type="entry name" value="Pentapeptide"/>
    <property type="match status" value="2"/>
</dbReference>